<accession>A0ABZ2XLW8</accession>
<evidence type="ECO:0000313" key="6">
    <source>
        <dbReference type="EMBL" id="WZJ22912.1"/>
    </source>
</evidence>
<dbReference type="Pfam" id="PF22780">
    <property type="entry name" value="HI0933_like_1st"/>
    <property type="match status" value="1"/>
</dbReference>
<sequence>MQFDVIIIGAGAAGMMCAAQAGARGRRVLLVDHAEKLGERIRISGGGRCNFTNRSVSADNYLSQNPHFCRSALARFTQHDFIAMLDKRRIAYHEREHGQLFCNDSAEEIIAMLRDACVDAGVRWAMPCAVQGVERLANDAALPWRVLTDQGAFRSQSLVVATGGLAIPKIGASPFGYQLAEQFAIPVVPPRPALVPLALAPELLEPLKPMAGATLDASASFATAAFRENVLITHRGLSGPAILQISSYWQMQEYGSGKKRPLEIDLLPGIDAGDWLEGQRQGRVHLPNLLAERLPRRFAHEWCALVGGDKAVNRPIGELGRRDLEHIASQLNAWSLMPAGTLGFAKAEVTLGGVSTAALSSKTMAAREVPGLYFIGEVVDVTGWLGGYNFQWAWSSGWVAGQFA</sequence>
<dbReference type="Proteomes" id="UP001479520">
    <property type="component" value="Chromosome"/>
</dbReference>
<evidence type="ECO:0000256" key="3">
    <source>
        <dbReference type="ARBA" id="ARBA00022827"/>
    </source>
</evidence>
<dbReference type="PRINTS" id="PR00368">
    <property type="entry name" value="FADPNR"/>
</dbReference>
<feature type="domain" description="RsdA/BaiN/AoA(So)-like insert" evidence="5">
    <location>
        <begin position="191"/>
        <end position="349"/>
    </location>
</feature>
<dbReference type="PANTHER" id="PTHR42887:SF2">
    <property type="entry name" value="OS12G0638800 PROTEIN"/>
    <property type="match status" value="1"/>
</dbReference>
<dbReference type="InterPro" id="IPR057661">
    <property type="entry name" value="RsdA/BaiN/AoA(So)_Rossmann"/>
</dbReference>
<evidence type="ECO:0000259" key="5">
    <source>
        <dbReference type="Pfam" id="PF22780"/>
    </source>
</evidence>
<comment type="cofactor">
    <cofactor evidence="1">
        <name>FAD</name>
        <dbReference type="ChEBI" id="CHEBI:57692"/>
    </cofactor>
</comment>
<dbReference type="EMBL" id="CP151406">
    <property type="protein sequence ID" value="WZJ22912.1"/>
    <property type="molecule type" value="Genomic_DNA"/>
</dbReference>
<dbReference type="Pfam" id="PF03486">
    <property type="entry name" value="HI0933_like"/>
    <property type="match status" value="1"/>
</dbReference>
<dbReference type="NCBIfam" id="TIGR00275">
    <property type="entry name" value="aminoacetone oxidase family FAD-binding enzyme"/>
    <property type="match status" value="1"/>
</dbReference>
<dbReference type="RefSeq" id="WP_341744424.1">
    <property type="nucleotide sequence ID" value="NZ_CP151406.1"/>
</dbReference>
<keyword evidence="3" id="KW-0274">FAD</keyword>
<dbReference type="InterPro" id="IPR036188">
    <property type="entry name" value="FAD/NAD-bd_sf"/>
</dbReference>
<dbReference type="Gene3D" id="2.40.30.10">
    <property type="entry name" value="Translation factors"/>
    <property type="match status" value="1"/>
</dbReference>
<dbReference type="InterPro" id="IPR055178">
    <property type="entry name" value="RsdA/BaiN/AoA(So)-like_dom"/>
</dbReference>
<dbReference type="SUPFAM" id="SSF51905">
    <property type="entry name" value="FAD/NAD(P)-binding domain"/>
    <property type="match status" value="1"/>
</dbReference>
<keyword evidence="2" id="KW-0285">Flavoprotein</keyword>
<dbReference type="Gene3D" id="3.50.50.60">
    <property type="entry name" value="FAD/NAD(P)-binding domain"/>
    <property type="match status" value="1"/>
</dbReference>
<name>A0ABZ2XLW8_9RHOO</name>
<keyword evidence="6" id="KW-0560">Oxidoreductase</keyword>
<dbReference type="EC" id="1.14.13.-" evidence="6"/>
<evidence type="ECO:0000313" key="7">
    <source>
        <dbReference type="Proteomes" id="UP001479520"/>
    </source>
</evidence>
<dbReference type="InterPro" id="IPR023166">
    <property type="entry name" value="BaiN-like_dom_sf"/>
</dbReference>
<dbReference type="GO" id="GO:0016491">
    <property type="term" value="F:oxidoreductase activity"/>
    <property type="evidence" value="ECO:0007669"/>
    <property type="project" value="UniProtKB-KW"/>
</dbReference>
<evidence type="ECO:0000256" key="2">
    <source>
        <dbReference type="ARBA" id="ARBA00022630"/>
    </source>
</evidence>
<dbReference type="PANTHER" id="PTHR42887">
    <property type="entry name" value="OS12G0638800 PROTEIN"/>
    <property type="match status" value="1"/>
</dbReference>
<dbReference type="Gene3D" id="1.10.8.260">
    <property type="entry name" value="HI0933 insert domain-like"/>
    <property type="match status" value="1"/>
</dbReference>
<evidence type="ECO:0000259" key="4">
    <source>
        <dbReference type="Pfam" id="PF03486"/>
    </source>
</evidence>
<dbReference type="SUPFAM" id="SSF160996">
    <property type="entry name" value="HI0933 insert domain-like"/>
    <property type="match status" value="1"/>
</dbReference>
<reference evidence="6 7" key="1">
    <citation type="submission" date="2024-04" db="EMBL/GenBank/DDBJ databases">
        <title>Dissimilatory iodate-reducing microorganisms contribute to the enrichment of iodine in groundwater.</title>
        <authorList>
            <person name="Jiang Z."/>
        </authorList>
    </citation>
    <scope>NUCLEOTIDE SEQUENCE [LARGE SCALE GENOMIC DNA]</scope>
    <source>
        <strain evidence="6 7">NCP973</strain>
    </source>
</reference>
<evidence type="ECO:0000256" key="1">
    <source>
        <dbReference type="ARBA" id="ARBA00001974"/>
    </source>
</evidence>
<proteinExistence type="predicted"/>
<gene>
    <name evidence="6" type="ORF">AADV58_07140</name>
</gene>
<dbReference type="PRINTS" id="PR00411">
    <property type="entry name" value="PNDRDTASEI"/>
</dbReference>
<protein>
    <submittedName>
        <fullName evidence="6">NAD(P)/FAD-dependent oxidoreductase</fullName>
        <ecNumber evidence="6">1.14.13.-</ecNumber>
    </submittedName>
</protein>
<feature type="domain" description="RsdA/BaiN/AoA(So)-like Rossmann fold-like" evidence="4">
    <location>
        <begin position="4"/>
        <end position="402"/>
    </location>
</feature>
<dbReference type="InterPro" id="IPR004792">
    <property type="entry name" value="BaiN-like"/>
</dbReference>
<keyword evidence="7" id="KW-1185">Reference proteome</keyword>
<organism evidence="6 7">
    <name type="scientific">Azonexus hydrophilus</name>
    <dbReference type="NCBI Taxonomy" id="418702"/>
    <lineage>
        <taxon>Bacteria</taxon>
        <taxon>Pseudomonadati</taxon>
        <taxon>Pseudomonadota</taxon>
        <taxon>Betaproteobacteria</taxon>
        <taxon>Rhodocyclales</taxon>
        <taxon>Azonexaceae</taxon>
        <taxon>Azonexus</taxon>
    </lineage>
</organism>